<evidence type="ECO:0000256" key="4">
    <source>
        <dbReference type="ARBA" id="ARBA00022679"/>
    </source>
</evidence>
<dbReference type="PANTHER" id="PTHR43646:SF2">
    <property type="entry name" value="GLYCOSYLTRANSFERASE 2-LIKE DOMAIN-CONTAINING PROTEIN"/>
    <property type="match status" value="1"/>
</dbReference>
<evidence type="ECO:0000256" key="5">
    <source>
        <dbReference type="ARBA" id="ARBA00023136"/>
    </source>
</evidence>
<keyword evidence="5" id="KW-0472">Membrane</keyword>
<dbReference type="Gene3D" id="3.90.550.10">
    <property type="entry name" value="Spore Coat Polysaccharide Biosynthesis Protein SpsA, Chain A"/>
    <property type="match status" value="1"/>
</dbReference>
<keyword evidence="2" id="KW-1003">Cell membrane</keyword>
<proteinExistence type="inferred from homology"/>
<name>A0A6H0S0G0_9MYCO</name>
<evidence type="ECO:0000256" key="8">
    <source>
        <dbReference type="ARBA" id="ARBA00038120"/>
    </source>
</evidence>
<dbReference type="InterPro" id="IPR001173">
    <property type="entry name" value="Glyco_trans_2-like"/>
</dbReference>
<dbReference type="SUPFAM" id="SSF53448">
    <property type="entry name" value="Nucleotide-diphospho-sugar transferases"/>
    <property type="match status" value="1"/>
</dbReference>
<evidence type="ECO:0000256" key="9">
    <source>
        <dbReference type="ARBA" id="ARBA00040345"/>
    </source>
</evidence>
<accession>A0A6H0S0G0</accession>
<evidence type="ECO:0000313" key="12">
    <source>
        <dbReference type="Proteomes" id="UP000501849"/>
    </source>
</evidence>
<keyword evidence="12" id="KW-1185">Reference proteome</keyword>
<comment type="pathway">
    <text evidence="7">Carotenoid biosynthesis; staphyloxanthin biosynthesis; staphyloxanthin from farnesyl diphosphate: step 4/5.</text>
</comment>
<organism evidence="11 12">
    <name type="scientific">Mycolicibacterium frederiksbergense</name>
    <dbReference type="NCBI Taxonomy" id="117567"/>
    <lineage>
        <taxon>Bacteria</taxon>
        <taxon>Bacillati</taxon>
        <taxon>Actinomycetota</taxon>
        <taxon>Actinomycetes</taxon>
        <taxon>Mycobacteriales</taxon>
        <taxon>Mycobacteriaceae</taxon>
        <taxon>Mycolicibacterium</taxon>
    </lineage>
</organism>
<dbReference type="InterPro" id="IPR029044">
    <property type="entry name" value="Nucleotide-diphossugar_trans"/>
</dbReference>
<gene>
    <name evidence="11" type="ORF">EXE63_09210</name>
</gene>
<dbReference type="EMBL" id="CP038799">
    <property type="protein sequence ID" value="QIV81042.1"/>
    <property type="molecule type" value="Genomic_DNA"/>
</dbReference>
<dbReference type="KEGG" id="mfre:EXE63_09210"/>
<dbReference type="RefSeq" id="WP_168141692.1">
    <property type="nucleotide sequence ID" value="NZ_CBCSDT010000024.1"/>
</dbReference>
<dbReference type="GO" id="GO:0005886">
    <property type="term" value="C:plasma membrane"/>
    <property type="evidence" value="ECO:0007669"/>
    <property type="project" value="UniProtKB-SubCell"/>
</dbReference>
<evidence type="ECO:0000256" key="3">
    <source>
        <dbReference type="ARBA" id="ARBA00022676"/>
    </source>
</evidence>
<dbReference type="AlphaFoldDB" id="A0A6H0S0G0"/>
<comment type="function">
    <text evidence="6">Catalyzes the glycosylation of 4,4'-diaponeurosporenoate, i.e. the esterification of glucose at the C1'' position with the carboxyl group of 4,4'-diaponeurosporenic acid, to form glycosyl-4,4'-diaponeurosporenoate. This is a step in the biosynthesis of staphyloxanthin, an orange pigment present in most staphylococci strains.</text>
</comment>
<dbReference type="PANTHER" id="PTHR43646">
    <property type="entry name" value="GLYCOSYLTRANSFERASE"/>
    <property type="match status" value="1"/>
</dbReference>
<dbReference type="GO" id="GO:0016757">
    <property type="term" value="F:glycosyltransferase activity"/>
    <property type="evidence" value="ECO:0007669"/>
    <property type="project" value="UniProtKB-KW"/>
</dbReference>
<evidence type="ECO:0000256" key="7">
    <source>
        <dbReference type="ARBA" id="ARBA00037904"/>
    </source>
</evidence>
<protein>
    <recommendedName>
        <fullName evidence="9">4,4'-diaponeurosporenoate glycosyltransferase</fullName>
    </recommendedName>
</protein>
<dbReference type="Pfam" id="PF00535">
    <property type="entry name" value="Glycos_transf_2"/>
    <property type="match status" value="1"/>
</dbReference>
<comment type="subcellular location">
    <subcellularLocation>
        <location evidence="1">Cell membrane</location>
    </subcellularLocation>
</comment>
<evidence type="ECO:0000313" key="11">
    <source>
        <dbReference type="EMBL" id="QIV81042.1"/>
    </source>
</evidence>
<keyword evidence="4 11" id="KW-0808">Transferase</keyword>
<evidence type="ECO:0000256" key="2">
    <source>
        <dbReference type="ARBA" id="ARBA00022475"/>
    </source>
</evidence>
<keyword evidence="3" id="KW-0328">Glycosyltransferase</keyword>
<feature type="domain" description="Glycosyltransferase 2-like" evidence="10">
    <location>
        <begin position="9"/>
        <end position="143"/>
    </location>
</feature>
<evidence type="ECO:0000256" key="1">
    <source>
        <dbReference type="ARBA" id="ARBA00004236"/>
    </source>
</evidence>
<reference evidence="11 12" key="1">
    <citation type="submission" date="2019-04" db="EMBL/GenBank/DDBJ databases">
        <title>Draft, Whole-Genome Sequence of the Anthracene-degrading Mycobacterium frederiksbergense LB501T, Isolated from a Polycyclic Aromatic Hydrocarbon (PAH)-Contaminated Soil.</title>
        <authorList>
            <person name="Augelletti F."/>
        </authorList>
    </citation>
    <scope>NUCLEOTIDE SEQUENCE [LARGE SCALE GENOMIC DNA]</scope>
    <source>
        <strain evidence="11 12">LB 501T</strain>
    </source>
</reference>
<comment type="similarity">
    <text evidence="8">Belongs to the glycosyltransferase 2 family. CrtQ subfamily.</text>
</comment>
<evidence type="ECO:0000256" key="6">
    <source>
        <dbReference type="ARBA" id="ARBA00037281"/>
    </source>
</evidence>
<dbReference type="Proteomes" id="UP000501849">
    <property type="component" value="Chromosome"/>
</dbReference>
<sequence length="234" mass="24970">MTTIRHVEVVVPARNEQAHIGACLHSLRGSIAVLNAENPGVTGGITVVLNNCADGTLDVVGEFGVRVLTSGADCVGAVRQLGTADAINRARQAGVDTAELWIACTDADTVVPDDWLHRQIEFADSGLDAVIGTVTPGDVSPAIYESWLRHHDLTEGHDHVHGANLGFRADIYLRAGGFRDAESREDVGLVERIRARTQRWVATHQTSVLTSGRTESRVNGGFGTYIAGLEAEAN</sequence>
<evidence type="ECO:0000259" key="10">
    <source>
        <dbReference type="Pfam" id="PF00535"/>
    </source>
</evidence>